<reference evidence="6 7" key="1">
    <citation type="submission" date="2016-10" db="EMBL/GenBank/DDBJ databases">
        <authorList>
            <person name="de Groot N.N."/>
        </authorList>
    </citation>
    <scope>NUCLEOTIDE SEQUENCE [LARGE SCALE GENOMIC DNA]</scope>
    <source>
        <strain evidence="6 7">DSM 7343</strain>
    </source>
</reference>
<dbReference type="InterPro" id="IPR040570">
    <property type="entry name" value="LAL_C2"/>
</dbReference>
<dbReference type="Gene3D" id="3.40.50.20">
    <property type="match status" value="1"/>
</dbReference>
<dbReference type="Proteomes" id="UP000199409">
    <property type="component" value="Unassembled WGS sequence"/>
</dbReference>
<keyword evidence="3 4" id="KW-0067">ATP-binding</keyword>
<dbReference type="RefSeq" id="WP_092344034.1">
    <property type="nucleotide sequence ID" value="NZ_FNQN01000001.1"/>
</dbReference>
<dbReference type="InterPro" id="IPR052032">
    <property type="entry name" value="ATP-dep_AA_Ligase"/>
</dbReference>
<keyword evidence="1" id="KW-0436">Ligase</keyword>
<dbReference type="EMBL" id="FNQN01000001">
    <property type="protein sequence ID" value="SDZ75951.1"/>
    <property type="molecule type" value="Genomic_DNA"/>
</dbReference>
<sequence length="397" mass="42764">MNNYFLIVGAGFGQVPAIESCRALGLKTIVVDQAPSAPGMSLADIALPVDIIDIDRVVAIAKKYKVSGVMTMQSDIGVPTVGSVVDALSLPGCGRAVADRCSNKILTRKAFSVRGVPQPKYRSVANEIEAVEAVNAIGLPCIIKAPDNSGSRGVVRVDTKTKVSEAYLEAMKHTRGKDVLVEEFIEGLEIGAQAFSVGGRCVKVLLHDDELSAPPYMIPVGHAFPSTLQGKALIKAEKAVRECVEALGIEDGPSNIDLIIDLYGEPRIIEVGARIGATCLPELVFYHTGIDWTRTAIQAACGLKSDLESRWFQACAAYILQAPKDGIFHSYSILTELSDHKDLLEWEVSVSQGDRVSCLRKGTDRIGKVVTRATTTEGAKKLAQNFRNSLQWDIQEA</sequence>
<evidence type="ECO:0000256" key="3">
    <source>
        <dbReference type="ARBA" id="ARBA00022840"/>
    </source>
</evidence>
<name>A0A1H3VMM4_9BACT</name>
<protein>
    <submittedName>
        <fullName evidence="6">Biotin carboxylase</fullName>
    </submittedName>
</protein>
<dbReference type="GO" id="GO:0005524">
    <property type="term" value="F:ATP binding"/>
    <property type="evidence" value="ECO:0007669"/>
    <property type="project" value="UniProtKB-UniRule"/>
</dbReference>
<accession>A0A1H3VMM4</accession>
<evidence type="ECO:0000256" key="4">
    <source>
        <dbReference type="PROSITE-ProRule" id="PRU00409"/>
    </source>
</evidence>
<feature type="domain" description="ATP-grasp" evidence="5">
    <location>
        <begin position="108"/>
        <end position="301"/>
    </location>
</feature>
<dbReference type="OrthoDB" id="9800957at2"/>
<dbReference type="PANTHER" id="PTHR43585">
    <property type="entry name" value="FUMIPYRROLE BIOSYNTHESIS PROTEIN C"/>
    <property type="match status" value="1"/>
</dbReference>
<dbReference type="STRING" id="37625.SAMN05660420_00161"/>
<gene>
    <name evidence="6" type="ORF">SAMN05660420_00161</name>
</gene>
<evidence type="ECO:0000256" key="2">
    <source>
        <dbReference type="ARBA" id="ARBA00022741"/>
    </source>
</evidence>
<dbReference type="Gene3D" id="3.30.1490.20">
    <property type="entry name" value="ATP-grasp fold, A domain"/>
    <property type="match status" value="1"/>
</dbReference>
<dbReference type="InterPro" id="IPR013815">
    <property type="entry name" value="ATP_grasp_subdomain_1"/>
</dbReference>
<dbReference type="Gene3D" id="3.30.470.20">
    <property type="entry name" value="ATP-grasp fold, B domain"/>
    <property type="match status" value="1"/>
</dbReference>
<dbReference type="GO" id="GO:0016874">
    <property type="term" value="F:ligase activity"/>
    <property type="evidence" value="ECO:0007669"/>
    <property type="project" value="UniProtKB-KW"/>
</dbReference>
<dbReference type="Pfam" id="PF18603">
    <property type="entry name" value="LAL_C2"/>
    <property type="match status" value="1"/>
</dbReference>
<dbReference type="Pfam" id="PF13535">
    <property type="entry name" value="ATP-grasp_4"/>
    <property type="match status" value="1"/>
</dbReference>
<evidence type="ECO:0000313" key="7">
    <source>
        <dbReference type="Proteomes" id="UP000199409"/>
    </source>
</evidence>
<proteinExistence type="predicted"/>
<dbReference type="PANTHER" id="PTHR43585:SF2">
    <property type="entry name" value="ATP-GRASP ENZYME FSQD"/>
    <property type="match status" value="1"/>
</dbReference>
<keyword evidence="2 4" id="KW-0547">Nucleotide-binding</keyword>
<dbReference type="SUPFAM" id="SSF52440">
    <property type="entry name" value="PreATP-grasp domain"/>
    <property type="match status" value="1"/>
</dbReference>
<evidence type="ECO:0000259" key="5">
    <source>
        <dbReference type="PROSITE" id="PS50975"/>
    </source>
</evidence>
<dbReference type="InterPro" id="IPR016185">
    <property type="entry name" value="PreATP-grasp_dom_sf"/>
</dbReference>
<dbReference type="AlphaFoldDB" id="A0A1H3VMM4"/>
<dbReference type="InterPro" id="IPR011761">
    <property type="entry name" value="ATP-grasp"/>
</dbReference>
<keyword evidence="7" id="KW-1185">Reference proteome</keyword>
<dbReference type="PROSITE" id="PS50975">
    <property type="entry name" value="ATP_GRASP"/>
    <property type="match status" value="1"/>
</dbReference>
<evidence type="ECO:0000256" key="1">
    <source>
        <dbReference type="ARBA" id="ARBA00022598"/>
    </source>
</evidence>
<evidence type="ECO:0000313" key="6">
    <source>
        <dbReference type="EMBL" id="SDZ75951.1"/>
    </source>
</evidence>
<dbReference type="SUPFAM" id="SSF56059">
    <property type="entry name" value="Glutathione synthetase ATP-binding domain-like"/>
    <property type="match status" value="1"/>
</dbReference>
<dbReference type="GO" id="GO:0046872">
    <property type="term" value="F:metal ion binding"/>
    <property type="evidence" value="ECO:0007669"/>
    <property type="project" value="InterPro"/>
</dbReference>
<organism evidence="6 7">
    <name type="scientific">Desulfuromusa kysingii</name>
    <dbReference type="NCBI Taxonomy" id="37625"/>
    <lineage>
        <taxon>Bacteria</taxon>
        <taxon>Pseudomonadati</taxon>
        <taxon>Thermodesulfobacteriota</taxon>
        <taxon>Desulfuromonadia</taxon>
        <taxon>Desulfuromonadales</taxon>
        <taxon>Geopsychrobacteraceae</taxon>
        <taxon>Desulfuromusa</taxon>
    </lineage>
</organism>